<protein>
    <submittedName>
        <fullName evidence="2">Uncharacterized protein</fullName>
    </submittedName>
</protein>
<feature type="region of interest" description="Disordered" evidence="1">
    <location>
        <begin position="1"/>
        <end position="24"/>
    </location>
</feature>
<evidence type="ECO:0000313" key="2">
    <source>
        <dbReference type="EMBL" id="MPC42765.1"/>
    </source>
</evidence>
<dbReference type="Proteomes" id="UP000324222">
    <property type="component" value="Unassembled WGS sequence"/>
</dbReference>
<feature type="region of interest" description="Disordered" evidence="1">
    <location>
        <begin position="68"/>
        <end position="87"/>
    </location>
</feature>
<comment type="caution">
    <text evidence="2">The sequence shown here is derived from an EMBL/GenBank/DDBJ whole genome shotgun (WGS) entry which is preliminary data.</text>
</comment>
<gene>
    <name evidence="2" type="ORF">E2C01_036397</name>
</gene>
<evidence type="ECO:0000256" key="1">
    <source>
        <dbReference type="SAM" id="MobiDB-lite"/>
    </source>
</evidence>
<proteinExistence type="predicted"/>
<dbReference type="EMBL" id="VSRR010005562">
    <property type="protein sequence ID" value="MPC42765.1"/>
    <property type="molecule type" value="Genomic_DNA"/>
</dbReference>
<keyword evidence="3" id="KW-1185">Reference proteome</keyword>
<dbReference type="AlphaFoldDB" id="A0A5B7FB90"/>
<evidence type="ECO:0000313" key="3">
    <source>
        <dbReference type="Proteomes" id="UP000324222"/>
    </source>
</evidence>
<sequence>MMSKNERDKHDSRPLCSVHSRPPALTPSHGSLALMCSCRAERVVVLRPRRYGPGRDMEVVKGRVVERARQRRGRGAWGEGEEGWGENRARGTLAGRQIVNRARVVLVCCDGMRGKQPRHRHAPYPSTIIPPQTVRRGTRREVIQGGEEQKCKNADR</sequence>
<organism evidence="2 3">
    <name type="scientific">Portunus trituberculatus</name>
    <name type="common">Swimming crab</name>
    <name type="synonym">Neptunus trituberculatus</name>
    <dbReference type="NCBI Taxonomy" id="210409"/>
    <lineage>
        <taxon>Eukaryota</taxon>
        <taxon>Metazoa</taxon>
        <taxon>Ecdysozoa</taxon>
        <taxon>Arthropoda</taxon>
        <taxon>Crustacea</taxon>
        <taxon>Multicrustacea</taxon>
        <taxon>Malacostraca</taxon>
        <taxon>Eumalacostraca</taxon>
        <taxon>Eucarida</taxon>
        <taxon>Decapoda</taxon>
        <taxon>Pleocyemata</taxon>
        <taxon>Brachyura</taxon>
        <taxon>Eubrachyura</taxon>
        <taxon>Portunoidea</taxon>
        <taxon>Portunidae</taxon>
        <taxon>Portuninae</taxon>
        <taxon>Portunus</taxon>
    </lineage>
</organism>
<name>A0A5B7FB90_PORTR</name>
<reference evidence="2 3" key="1">
    <citation type="submission" date="2019-05" db="EMBL/GenBank/DDBJ databases">
        <title>Another draft genome of Portunus trituberculatus and its Hox gene families provides insights of decapod evolution.</title>
        <authorList>
            <person name="Jeong J.-H."/>
            <person name="Song I."/>
            <person name="Kim S."/>
            <person name="Choi T."/>
            <person name="Kim D."/>
            <person name="Ryu S."/>
            <person name="Kim W."/>
        </authorList>
    </citation>
    <scope>NUCLEOTIDE SEQUENCE [LARGE SCALE GENOMIC DNA]</scope>
    <source>
        <tissue evidence="2">Muscle</tissue>
    </source>
</reference>
<accession>A0A5B7FB90</accession>
<feature type="compositionally biased region" description="Basic and acidic residues" evidence="1">
    <location>
        <begin position="1"/>
        <end position="13"/>
    </location>
</feature>